<evidence type="ECO:0000259" key="6">
    <source>
        <dbReference type="PROSITE" id="PS51387"/>
    </source>
</evidence>
<dbReference type="FunFam" id="3.30.465.10:FF:000014">
    <property type="entry name" value="D-lactate dehydrogenase (Cytochrome), putative"/>
    <property type="match status" value="1"/>
</dbReference>
<proteinExistence type="inferred from homology"/>
<gene>
    <name evidence="7" type="ORF">GQ607_009214</name>
</gene>
<dbReference type="Proteomes" id="UP000434172">
    <property type="component" value="Unassembled WGS sequence"/>
</dbReference>
<keyword evidence="5" id="KW-0560">Oxidoreductase</keyword>
<dbReference type="GO" id="GO:0008720">
    <property type="term" value="F:D-lactate dehydrogenase (NAD+) activity"/>
    <property type="evidence" value="ECO:0007669"/>
    <property type="project" value="TreeGrafter"/>
</dbReference>
<comment type="cofactor">
    <cofactor evidence="1">
        <name>FAD</name>
        <dbReference type="ChEBI" id="CHEBI:57692"/>
    </cofactor>
</comment>
<feature type="domain" description="FAD-binding PCMH-type" evidence="6">
    <location>
        <begin position="124"/>
        <end position="301"/>
    </location>
</feature>
<dbReference type="InterPro" id="IPR004113">
    <property type="entry name" value="FAD-bd_oxidored_4_C"/>
</dbReference>
<dbReference type="PANTHER" id="PTHR11748">
    <property type="entry name" value="D-LACTATE DEHYDROGENASE"/>
    <property type="match status" value="1"/>
</dbReference>
<dbReference type="Gene3D" id="1.10.45.10">
    <property type="entry name" value="Vanillyl-alcohol Oxidase, Chain A, domain 4"/>
    <property type="match status" value="1"/>
</dbReference>
<dbReference type="EMBL" id="WOWK01000051">
    <property type="protein sequence ID" value="KAF0323533.1"/>
    <property type="molecule type" value="Genomic_DNA"/>
</dbReference>
<dbReference type="InterPro" id="IPR016166">
    <property type="entry name" value="FAD-bd_PCMH"/>
</dbReference>
<dbReference type="PANTHER" id="PTHR11748:SF83">
    <property type="entry name" value="DEHYDROGENASE (CYTOCHROME), PUTATIVE (AFU_ORTHOLOGUE AFUA_1G17520)-RELATED"/>
    <property type="match status" value="1"/>
</dbReference>
<dbReference type="Gene3D" id="3.30.465.10">
    <property type="match status" value="1"/>
</dbReference>
<evidence type="ECO:0000313" key="8">
    <source>
        <dbReference type="Proteomes" id="UP000434172"/>
    </source>
</evidence>
<comment type="caution">
    <text evidence="7">The sequence shown here is derived from an EMBL/GenBank/DDBJ whole genome shotgun (WGS) entry which is preliminary data.</text>
</comment>
<reference evidence="7 8" key="1">
    <citation type="submission" date="2019-12" db="EMBL/GenBank/DDBJ databases">
        <title>A genome sequence resource for the geographically widespread anthracnose pathogen Colletotrichum asianum.</title>
        <authorList>
            <person name="Meng Y."/>
        </authorList>
    </citation>
    <scope>NUCLEOTIDE SEQUENCE [LARGE SCALE GENOMIC DNA]</scope>
    <source>
        <strain evidence="7 8">ICMP 18580</strain>
    </source>
</reference>
<dbReference type="Gene3D" id="3.30.70.2740">
    <property type="match status" value="1"/>
</dbReference>
<dbReference type="AlphaFoldDB" id="A0A8H3W900"/>
<dbReference type="OrthoDB" id="7786253at2759"/>
<accession>A0A8H3W900</accession>
<dbReference type="InterPro" id="IPR016169">
    <property type="entry name" value="FAD-bd_PCMH_sub2"/>
</dbReference>
<evidence type="ECO:0000256" key="1">
    <source>
        <dbReference type="ARBA" id="ARBA00001974"/>
    </source>
</evidence>
<dbReference type="GO" id="GO:0071949">
    <property type="term" value="F:FAD binding"/>
    <property type="evidence" value="ECO:0007669"/>
    <property type="project" value="InterPro"/>
</dbReference>
<dbReference type="InterPro" id="IPR016164">
    <property type="entry name" value="FAD-linked_Oxase-like_C"/>
</dbReference>
<organism evidence="7 8">
    <name type="scientific">Colletotrichum asianum</name>
    <dbReference type="NCBI Taxonomy" id="702518"/>
    <lineage>
        <taxon>Eukaryota</taxon>
        <taxon>Fungi</taxon>
        <taxon>Dikarya</taxon>
        <taxon>Ascomycota</taxon>
        <taxon>Pezizomycotina</taxon>
        <taxon>Sordariomycetes</taxon>
        <taxon>Hypocreomycetidae</taxon>
        <taxon>Glomerellales</taxon>
        <taxon>Glomerellaceae</taxon>
        <taxon>Colletotrichum</taxon>
        <taxon>Colletotrichum gloeosporioides species complex</taxon>
    </lineage>
</organism>
<evidence type="ECO:0000313" key="7">
    <source>
        <dbReference type="EMBL" id="KAF0323533.1"/>
    </source>
</evidence>
<dbReference type="SUPFAM" id="SSF55103">
    <property type="entry name" value="FAD-linked oxidases, C-terminal domain"/>
    <property type="match status" value="1"/>
</dbReference>
<dbReference type="Pfam" id="PF02913">
    <property type="entry name" value="FAD-oxidase_C"/>
    <property type="match status" value="2"/>
</dbReference>
<name>A0A8H3W900_9PEZI</name>
<dbReference type="InterPro" id="IPR016171">
    <property type="entry name" value="Vanillyl_alc_oxidase_C-sub2"/>
</dbReference>
<keyword evidence="3" id="KW-0285">Flavoprotein</keyword>
<evidence type="ECO:0000256" key="3">
    <source>
        <dbReference type="ARBA" id="ARBA00022630"/>
    </source>
</evidence>
<protein>
    <submittedName>
        <fullName evidence="7">D-lactate dehydrogenase</fullName>
    </submittedName>
</protein>
<evidence type="ECO:0000256" key="5">
    <source>
        <dbReference type="ARBA" id="ARBA00023002"/>
    </source>
</evidence>
<keyword evidence="8" id="KW-1185">Reference proteome</keyword>
<sequence>MFRYPLRLGSRPGTAVKAKTTAQSAGRLRYPRHLRTIATSPARNAFYSNPSFYYGLVIGATAFVWGLHRAWSPAAAPVEIQYANGATMLQASKEIEAILGSGVVSFDEDVIEAHGHSDWSTSNSSGRPVAIVYPNNTKDVSEIAKVCCKYRVPMVPFGAGSSVEGNFSSPYSGICIDFTFMDEVVAFHPEDMDVVVQPGVNWVDLNKRIQSSGLFLPMDPSPTATIGGMVSTNCSGTNAFRYGTMKDWVINVTVVLPDGRIIKTRQRPRKSSAGYNLTSLFVGAEGTLGMITEITCKLAVLPQETGVAVVSFPSISDAATAASKLIRSGIQLAALELMDDVQMGVLNKHGSAAVRRWQFPENPTLFLKFSGTKEGVHGDIASVKSVIEPFSPIPISKLAELIDISKQESDKLGVFASIVGHVGDGNFHQAVMYDAKNEEHVQAVEACVHKMMDRAVELGGTVSGEHGIGIGKKECLLNELGVDTINLMRALKSSVDPK</sequence>
<dbReference type="SUPFAM" id="SSF56176">
    <property type="entry name" value="FAD-binding/transporter-associated domain-like"/>
    <property type="match status" value="1"/>
</dbReference>
<evidence type="ECO:0000256" key="2">
    <source>
        <dbReference type="ARBA" id="ARBA00008000"/>
    </source>
</evidence>
<evidence type="ECO:0000256" key="4">
    <source>
        <dbReference type="ARBA" id="ARBA00022827"/>
    </source>
</evidence>
<dbReference type="Pfam" id="PF01565">
    <property type="entry name" value="FAD_binding_4"/>
    <property type="match status" value="1"/>
</dbReference>
<dbReference type="InterPro" id="IPR036318">
    <property type="entry name" value="FAD-bd_PCMH-like_sf"/>
</dbReference>
<dbReference type="GO" id="GO:1903457">
    <property type="term" value="P:lactate catabolic process"/>
    <property type="evidence" value="ECO:0007669"/>
    <property type="project" value="TreeGrafter"/>
</dbReference>
<dbReference type="PROSITE" id="PS51387">
    <property type="entry name" value="FAD_PCMH"/>
    <property type="match status" value="1"/>
</dbReference>
<comment type="similarity">
    <text evidence="2">Belongs to the FAD-binding oxidoreductase/transferase type 4 family.</text>
</comment>
<keyword evidence="4" id="KW-0274">FAD</keyword>
<dbReference type="InterPro" id="IPR006094">
    <property type="entry name" value="Oxid_FAD_bind_N"/>
</dbReference>
<dbReference type="GO" id="GO:0005739">
    <property type="term" value="C:mitochondrion"/>
    <property type="evidence" value="ECO:0007669"/>
    <property type="project" value="TreeGrafter"/>
</dbReference>
<dbReference type="GO" id="GO:0004458">
    <property type="term" value="F:D-lactate dehydrogenase (cytochrome) activity"/>
    <property type="evidence" value="ECO:0007669"/>
    <property type="project" value="TreeGrafter"/>
</dbReference>
<dbReference type="FunFam" id="3.30.70.2740:FF:000001">
    <property type="entry name" value="D-lactate dehydrogenase mitochondrial"/>
    <property type="match status" value="1"/>
</dbReference>